<feature type="compositionally biased region" description="Basic and acidic residues" evidence="9">
    <location>
        <begin position="568"/>
        <end position="593"/>
    </location>
</feature>
<dbReference type="InterPro" id="IPR032691">
    <property type="entry name" value="Mon2/Sec7/BIG1-like_HUS"/>
</dbReference>
<dbReference type="Pfam" id="PF16206">
    <property type="entry name" value="Mon2_C"/>
    <property type="match status" value="1"/>
</dbReference>
<dbReference type="CDD" id="cd00171">
    <property type="entry name" value="Sec7"/>
    <property type="match status" value="1"/>
</dbReference>
<dbReference type="InterPro" id="IPR032629">
    <property type="entry name" value="DCB_dom"/>
</dbReference>
<evidence type="ECO:0000256" key="2">
    <source>
        <dbReference type="ARBA" id="ARBA00004514"/>
    </source>
</evidence>
<dbReference type="Pfam" id="PF20252">
    <property type="entry name" value="BIG2_C"/>
    <property type="match status" value="1"/>
</dbReference>
<dbReference type="InterPro" id="IPR015403">
    <property type="entry name" value="Mon2/Sec7/BIG1-like_HDS"/>
</dbReference>
<feature type="compositionally biased region" description="Low complexity" evidence="9">
    <location>
        <begin position="56"/>
        <end position="76"/>
    </location>
</feature>
<evidence type="ECO:0000256" key="7">
    <source>
        <dbReference type="ARBA" id="ARBA00022927"/>
    </source>
</evidence>
<comment type="subunit">
    <text evidence="3">Homodimer.</text>
</comment>
<dbReference type="EMBL" id="CAKOAT010130709">
    <property type="protein sequence ID" value="CAH8336786.1"/>
    <property type="molecule type" value="Genomic_DNA"/>
</dbReference>
<dbReference type="Pfam" id="PF12783">
    <property type="entry name" value="Sec7-like_HUS"/>
    <property type="match status" value="1"/>
</dbReference>
<protein>
    <recommendedName>
        <fullName evidence="10">SEC7 domain-containing protein</fullName>
    </recommendedName>
</protein>
<accession>A0ABC8JW35</accession>
<keyword evidence="4" id="KW-0813">Transport</keyword>
<reference evidence="11 12" key="1">
    <citation type="submission" date="2022-03" db="EMBL/GenBank/DDBJ databases">
        <authorList>
            <person name="Macdonald S."/>
            <person name="Ahmed S."/>
            <person name="Newling K."/>
        </authorList>
    </citation>
    <scope>NUCLEOTIDE SEQUENCE [LARGE SCALE GENOMIC DNA]</scope>
</reference>
<keyword evidence="8" id="KW-0472">Membrane</keyword>
<dbReference type="InterPro" id="IPR016024">
    <property type="entry name" value="ARM-type_fold"/>
</dbReference>
<evidence type="ECO:0000256" key="5">
    <source>
        <dbReference type="ARBA" id="ARBA00022490"/>
    </source>
</evidence>
<sequence length="1748" mass="194294">MASTEVEDSRLARVVIPSLEKIIKNASWRKHSKLAHECKSLILRLRSPNADHDDSSSPSSDSGSSLPGPLHDGSSAEYSLSESEIILSPLLTASSTGVLKIVDPALDCIQKLIAHGYLRGEADPTGAPEALLLSKLIETICKCHELDDEALELLLLKTLLTAVTSISLRIHGDSLLQIVRTCYGIYLGSRNPVNQATAKASLVQMSVIVFRRMEADSSTVPIQPIVVAELMEPTGRSSESDPSTTQSVQGFITKIMQDIDGVFNSANSKGTFGAHDGAFETSLPGTANPTDLLDSTDKDMLDAKYWEISMYKSALEGRKGELADGEVEKDDDSEVQIGNKLRRDAFLVFRALCKLSMKTPPKEDPELMRGKIVALELLKILLENAGAVFRTSDRFLGAIKQYLCLSLLKNSASNLMIIFQLSCSILLSLVSRFRAGLKAEIGVFFPMIVLRVLENVAQPDFQQKMTVLRFLEKLCVDSQILVDIFINYDCDVNSSNIFERMVNGLLKTAQGVPPGMVTTLLPPQEAAMKLEALKCLVAVLRSMGDWVNKQLRLPDPYSAKVLEIDDRNLEEGSHPVENGKGDGGHGGFERSESQSELSSGTSDALAIEQRRAYKLELQEGISIFNKKPKKGIEFLIKANKVGDSPEEIAAFLKDASGLDKTLVGDYLGEREDLSLKVMHAYVDSFDFQGMEFDEAIRAFLRGFRLPGEAQKIDRIMEKFAERYCKCNPKAFSSADTAYVLAYSVILLNTDAHNPMVKSKMTADGFIRNNRGIDDGKDLPEEYLRALYERISRNEIKMKDDGLGQQQKQPANSSRLLGLDTILNIVVPRRSDDMYMETSDDLIRHMQERFKEKARKSESVYYAASDVVILRFMVEVCWAPMLAAFSVPLDQSDDAGITTLCLEGFHHAIHVTSVMSLKTHRDAFVTSLAKFTSLHSPADIKQKNIEAIKAIVKLAEEEGNYLQDAWEHILTCVSRFEHLHLLGEGAPPDATFFAFPQTESGNSPLAKPNSVPAVKERAPGKLQYAASAVIRGSYDGSGVAGKASNTVTSEQMNNLISNLNLLEQVGDMSRIFTRSQRLNSEAIIDFVKALCKVSMDELRSPSDPRVFSLTKIVEIAHYNMNRIRLVWSSIWHVLSDFFVTIGCSDNLSIAIFAMDSLRQLSMKFLEREELANYNFQNEFMKPFVVVMRKSGAVEIRELIIRCVSQMVLSRVNSVKSGWKSMFMIFTTAAHDAHKNIVFLSFEMVEKIIRDYFPHITETETTTFTDCVNCLVAFTNSKFEKDISLQAISFLQYCARKLAEGDVGSSLRRNPPSSPHDSGKFLESDEDLYSWFPLLAGLSELSFDPRAEIRKVALKVLFDTLRNHGDHFSLSLWERVFESVLFRIFDYVRHDDVHPSGADSADNSGEVDQESWLYETCSLALQLVVDLFVNFYKTVNPLLKKVLMLFVSLIKRPHQSLAGAGIASLVRLMRDVGHQFSDEQWVEVVSCIKEAADATSPDFSFVTSEDLTQGGVSNEDETSDNINDALRRRNRQLHVAVADAKSKASIQIFVIQAVTDIYNMYRTSLSAKHMLMLYDAMHGIASNAHKINADTVLRSKLQEIGSSIESQEAPLLRLENESFQTCMTFLENLITDQPLGYEEAEIESHLVSLCREVLEFYVEISCSKEQSTRLAVPSGSGKRKELTARAPLVVAAIQTLGNMGESLFKKNLPELFPLIATLISCEHGSGGEVQVALSDMLQRSMGPVLLHSGC</sequence>
<keyword evidence="7" id="KW-0653">Protein transport</keyword>
<evidence type="ECO:0000256" key="1">
    <source>
        <dbReference type="ARBA" id="ARBA00004287"/>
    </source>
</evidence>
<feature type="region of interest" description="Disordered" evidence="9">
    <location>
        <begin position="568"/>
        <end position="601"/>
    </location>
</feature>
<dbReference type="SMART" id="SM00222">
    <property type="entry name" value="Sec7"/>
    <property type="match status" value="1"/>
</dbReference>
<dbReference type="InterPro" id="IPR046455">
    <property type="entry name" value="Sec7/BIG1-like_C"/>
</dbReference>
<dbReference type="GO" id="GO:0016020">
    <property type="term" value="C:membrane"/>
    <property type="evidence" value="ECO:0007669"/>
    <property type="project" value="UniProtKB-SubCell"/>
</dbReference>
<dbReference type="PROSITE" id="PS50190">
    <property type="entry name" value="SEC7"/>
    <property type="match status" value="1"/>
</dbReference>
<dbReference type="PANTHER" id="PTHR10663">
    <property type="entry name" value="GUANYL-NUCLEOTIDE EXCHANGE FACTOR"/>
    <property type="match status" value="1"/>
</dbReference>
<dbReference type="GO" id="GO:0005085">
    <property type="term" value="F:guanyl-nucleotide exchange factor activity"/>
    <property type="evidence" value="ECO:0007669"/>
    <property type="project" value="UniProtKB-KW"/>
</dbReference>
<evidence type="ECO:0000256" key="6">
    <source>
        <dbReference type="ARBA" id="ARBA00022658"/>
    </source>
</evidence>
<feature type="domain" description="SEC7" evidence="10">
    <location>
        <begin position="606"/>
        <end position="793"/>
    </location>
</feature>
<evidence type="ECO:0000256" key="9">
    <source>
        <dbReference type="SAM" id="MobiDB-lite"/>
    </source>
</evidence>
<evidence type="ECO:0000256" key="8">
    <source>
        <dbReference type="ARBA" id="ARBA00023136"/>
    </source>
</evidence>
<keyword evidence="5" id="KW-0963">Cytoplasm</keyword>
<dbReference type="PANTHER" id="PTHR10663:SF375">
    <property type="entry name" value="LD29171P"/>
    <property type="match status" value="1"/>
</dbReference>
<dbReference type="InterPro" id="IPR035999">
    <property type="entry name" value="Sec7_dom_sf"/>
</dbReference>
<gene>
    <name evidence="11" type="ORF">ERUC_LOCUS13901</name>
</gene>
<dbReference type="FunFam" id="1.10.220.20:FF:000002">
    <property type="entry name" value="Brefeldin A-inhibited guanine nucleotide-exchange protein 1"/>
    <property type="match status" value="1"/>
</dbReference>
<name>A0ABC8JW35_ERUVS</name>
<dbReference type="InterPro" id="IPR000904">
    <property type="entry name" value="Sec7_dom"/>
</dbReference>
<dbReference type="InterPro" id="IPR032817">
    <property type="entry name" value="Mon2_C"/>
</dbReference>
<dbReference type="Pfam" id="PF01369">
    <property type="entry name" value="Sec7"/>
    <property type="match status" value="1"/>
</dbReference>
<dbReference type="GO" id="GO:0015031">
    <property type="term" value="P:protein transport"/>
    <property type="evidence" value="ECO:0007669"/>
    <property type="project" value="UniProtKB-KW"/>
</dbReference>
<dbReference type="Pfam" id="PF16213">
    <property type="entry name" value="DCB"/>
    <property type="match status" value="1"/>
</dbReference>
<evidence type="ECO:0000256" key="4">
    <source>
        <dbReference type="ARBA" id="ARBA00022448"/>
    </source>
</evidence>
<dbReference type="FunFam" id="1.10.1000.11:FF:000005">
    <property type="entry name" value="Brefeldin A-inhibited guanine nucleotide-exchange 1"/>
    <property type="match status" value="1"/>
</dbReference>
<keyword evidence="6" id="KW-0344">Guanine-nucleotide releasing factor</keyword>
<dbReference type="Pfam" id="PF09324">
    <property type="entry name" value="Sec7-like_HDS"/>
    <property type="match status" value="1"/>
</dbReference>
<dbReference type="InterPro" id="IPR023394">
    <property type="entry name" value="Sec7_C_sf"/>
</dbReference>
<evidence type="ECO:0000256" key="3">
    <source>
        <dbReference type="ARBA" id="ARBA00011738"/>
    </source>
</evidence>
<dbReference type="SUPFAM" id="SSF48371">
    <property type="entry name" value="ARM repeat"/>
    <property type="match status" value="1"/>
</dbReference>
<evidence type="ECO:0000259" key="10">
    <source>
        <dbReference type="PROSITE" id="PS50190"/>
    </source>
</evidence>
<proteinExistence type="predicted"/>
<dbReference type="GO" id="GO:0005829">
    <property type="term" value="C:cytosol"/>
    <property type="evidence" value="ECO:0007669"/>
    <property type="project" value="UniProtKB-SubCell"/>
</dbReference>
<comment type="caution">
    <text evidence="11">The sequence shown here is derived from an EMBL/GenBank/DDBJ whole genome shotgun (WGS) entry which is preliminary data.</text>
</comment>
<feature type="region of interest" description="Disordered" evidence="9">
    <location>
        <begin position="48"/>
        <end position="76"/>
    </location>
</feature>
<keyword evidence="12" id="KW-1185">Reference proteome</keyword>
<comment type="subcellular location">
    <subcellularLocation>
        <location evidence="2">Cytoplasm</location>
        <location evidence="2">Cytosol</location>
    </subcellularLocation>
    <subcellularLocation>
        <location evidence="1">Membrane</location>
        <topology evidence="1">Peripheral membrane protein</topology>
        <orientation evidence="1">Cytoplasmic side</orientation>
    </subcellularLocation>
</comment>
<dbReference type="Gene3D" id="1.10.220.20">
    <property type="match status" value="1"/>
</dbReference>
<dbReference type="Proteomes" id="UP001642260">
    <property type="component" value="Unassembled WGS sequence"/>
</dbReference>
<evidence type="ECO:0000313" key="11">
    <source>
        <dbReference type="EMBL" id="CAH8336786.1"/>
    </source>
</evidence>
<dbReference type="Gene3D" id="1.10.1000.11">
    <property type="entry name" value="Arf Nucleotide-binding Site Opener,domain 2"/>
    <property type="match status" value="1"/>
</dbReference>
<organism evidence="11 12">
    <name type="scientific">Eruca vesicaria subsp. sativa</name>
    <name type="common">Garden rocket</name>
    <name type="synonym">Eruca sativa</name>
    <dbReference type="NCBI Taxonomy" id="29727"/>
    <lineage>
        <taxon>Eukaryota</taxon>
        <taxon>Viridiplantae</taxon>
        <taxon>Streptophyta</taxon>
        <taxon>Embryophyta</taxon>
        <taxon>Tracheophyta</taxon>
        <taxon>Spermatophyta</taxon>
        <taxon>Magnoliopsida</taxon>
        <taxon>eudicotyledons</taxon>
        <taxon>Gunneridae</taxon>
        <taxon>Pentapetalae</taxon>
        <taxon>rosids</taxon>
        <taxon>malvids</taxon>
        <taxon>Brassicales</taxon>
        <taxon>Brassicaceae</taxon>
        <taxon>Brassiceae</taxon>
        <taxon>Eruca</taxon>
    </lineage>
</organism>
<dbReference type="SUPFAM" id="SSF48425">
    <property type="entry name" value="Sec7 domain"/>
    <property type="match status" value="1"/>
</dbReference>
<evidence type="ECO:0000313" key="12">
    <source>
        <dbReference type="Proteomes" id="UP001642260"/>
    </source>
</evidence>